<dbReference type="NCBIfam" id="TIGR01730">
    <property type="entry name" value="RND_mfp"/>
    <property type="match status" value="1"/>
</dbReference>
<gene>
    <name evidence="5" type="ORF">J2T09_000707</name>
</gene>
<comment type="caution">
    <text evidence="5">The sequence shown here is derived from an EMBL/GenBank/DDBJ whole genome shotgun (WGS) entry which is preliminary data.</text>
</comment>
<keyword evidence="6" id="KW-1185">Reference proteome</keyword>
<sequence length="380" mass="39844">MSSFSKLSIGFALASTLVLLAGCSEEKKPEAAEVLRPIKIAEIGAADEGRALVYSGSVRARKQMDLGFRVAGKITERLVDVGERVTPGTVLARLDAVDLQLAVRRAEADLASAEKQVEISALARRRAENLASKNIAPQAELEQSVLAADQALSARQSAVSALEQARNQVAYAELKSDVNGIVTAVSAEAGQVVSAGTPVISVAVDGEKEIEIAVPENDIAQFRPGKTVSASFWSYRDLTLEGKVREVAGSANTQSRTFAVRVSLPDDEQLRLGMTGMITARTDGAVAAYSVPLAAVTEKDGKKIVWIVDKAKGTVHSRIVTVAGFTDDGVRIAEGVKPGEAVVAAGTQFMAEDMKVKVPGATTAEAEGNTQTAPASADRS</sequence>
<dbReference type="InterPro" id="IPR058627">
    <property type="entry name" value="MdtA-like_C"/>
</dbReference>
<dbReference type="Pfam" id="PF25954">
    <property type="entry name" value="Beta-barrel_RND_2"/>
    <property type="match status" value="1"/>
</dbReference>
<dbReference type="SUPFAM" id="SSF111369">
    <property type="entry name" value="HlyD-like secretion proteins"/>
    <property type="match status" value="1"/>
</dbReference>
<feature type="domain" description="CusB-like beta-barrel" evidence="3">
    <location>
        <begin position="210"/>
        <end position="281"/>
    </location>
</feature>
<dbReference type="Pfam" id="PF25967">
    <property type="entry name" value="RND-MFP_C"/>
    <property type="match status" value="1"/>
</dbReference>
<evidence type="ECO:0000256" key="2">
    <source>
        <dbReference type="SAM" id="MobiDB-lite"/>
    </source>
</evidence>
<proteinExistence type="inferred from homology"/>
<feature type="region of interest" description="Disordered" evidence="2">
    <location>
        <begin position="360"/>
        <end position="380"/>
    </location>
</feature>
<dbReference type="InterPro" id="IPR006143">
    <property type="entry name" value="RND_pump_MFP"/>
</dbReference>
<dbReference type="RefSeq" id="WP_306831141.1">
    <property type="nucleotide sequence ID" value="NZ_JAUSRF010000002.1"/>
</dbReference>
<reference evidence="5 6" key="1">
    <citation type="submission" date="2023-07" db="EMBL/GenBank/DDBJ databases">
        <title>Sorghum-associated microbial communities from plants grown in Nebraska, USA.</title>
        <authorList>
            <person name="Schachtman D."/>
        </authorList>
    </citation>
    <scope>NUCLEOTIDE SEQUENCE [LARGE SCALE GENOMIC DNA]</scope>
    <source>
        <strain evidence="5 6">DS1307</strain>
    </source>
</reference>
<dbReference type="PANTHER" id="PTHR30469">
    <property type="entry name" value="MULTIDRUG RESISTANCE PROTEIN MDTA"/>
    <property type="match status" value="1"/>
</dbReference>
<evidence type="ECO:0000259" key="4">
    <source>
        <dbReference type="Pfam" id="PF25967"/>
    </source>
</evidence>
<organism evidence="5 6">
    <name type="scientific">Neorhizobium huautlense</name>
    <dbReference type="NCBI Taxonomy" id="67774"/>
    <lineage>
        <taxon>Bacteria</taxon>
        <taxon>Pseudomonadati</taxon>
        <taxon>Pseudomonadota</taxon>
        <taxon>Alphaproteobacteria</taxon>
        <taxon>Hyphomicrobiales</taxon>
        <taxon>Rhizobiaceae</taxon>
        <taxon>Rhizobium/Agrobacterium group</taxon>
        <taxon>Neorhizobium</taxon>
    </lineage>
</organism>
<comment type="similarity">
    <text evidence="1">Belongs to the membrane fusion protein (MFP) (TC 8.A.1) family.</text>
</comment>
<name>A0ABT9PNC4_9HYPH</name>
<accession>A0ABT9PNC4</accession>
<dbReference type="PANTHER" id="PTHR30469:SF15">
    <property type="entry name" value="HLYD FAMILY OF SECRETION PROTEINS"/>
    <property type="match status" value="1"/>
</dbReference>
<dbReference type="Gene3D" id="1.10.287.470">
    <property type="entry name" value="Helix hairpin bin"/>
    <property type="match status" value="1"/>
</dbReference>
<dbReference type="Gene3D" id="2.40.50.100">
    <property type="match status" value="1"/>
</dbReference>
<dbReference type="Gene3D" id="2.40.420.20">
    <property type="match status" value="1"/>
</dbReference>
<evidence type="ECO:0000256" key="1">
    <source>
        <dbReference type="ARBA" id="ARBA00009477"/>
    </source>
</evidence>
<feature type="domain" description="Multidrug resistance protein MdtA-like C-terminal permuted SH3" evidence="4">
    <location>
        <begin position="291"/>
        <end position="348"/>
    </location>
</feature>
<dbReference type="Proteomes" id="UP001241472">
    <property type="component" value="Unassembled WGS sequence"/>
</dbReference>
<dbReference type="Gene3D" id="2.40.30.170">
    <property type="match status" value="1"/>
</dbReference>
<protein>
    <submittedName>
        <fullName evidence="5">RND family efflux transporter MFP subunit</fullName>
    </submittedName>
</protein>
<evidence type="ECO:0000259" key="3">
    <source>
        <dbReference type="Pfam" id="PF25954"/>
    </source>
</evidence>
<dbReference type="InterPro" id="IPR058792">
    <property type="entry name" value="Beta-barrel_RND_2"/>
</dbReference>
<dbReference type="PROSITE" id="PS51257">
    <property type="entry name" value="PROKAR_LIPOPROTEIN"/>
    <property type="match status" value="1"/>
</dbReference>
<dbReference type="EMBL" id="JAUSRF010000002">
    <property type="protein sequence ID" value="MDP9835965.1"/>
    <property type="molecule type" value="Genomic_DNA"/>
</dbReference>
<evidence type="ECO:0000313" key="5">
    <source>
        <dbReference type="EMBL" id="MDP9835965.1"/>
    </source>
</evidence>
<evidence type="ECO:0000313" key="6">
    <source>
        <dbReference type="Proteomes" id="UP001241472"/>
    </source>
</evidence>